<dbReference type="GO" id="GO:0003676">
    <property type="term" value="F:nucleic acid binding"/>
    <property type="evidence" value="ECO:0007669"/>
    <property type="project" value="InterPro"/>
</dbReference>
<dbReference type="RefSeq" id="WP_073067604.1">
    <property type="nucleotide sequence ID" value="NZ_FRCK01000009.1"/>
</dbReference>
<dbReference type="InterPro" id="IPR047656">
    <property type="entry name" value="IS481-like_transpos"/>
</dbReference>
<dbReference type="PROSITE" id="PS50994">
    <property type="entry name" value="INTEGRASE"/>
    <property type="match status" value="1"/>
</dbReference>
<dbReference type="SUPFAM" id="SSF46689">
    <property type="entry name" value="Homeodomain-like"/>
    <property type="match status" value="1"/>
</dbReference>
<feature type="domain" description="Integrase catalytic" evidence="1">
    <location>
        <begin position="130"/>
        <end position="304"/>
    </location>
</feature>
<dbReference type="STRING" id="53463.SAMN05444389_1092"/>
<dbReference type="GO" id="GO:0015074">
    <property type="term" value="P:DNA integration"/>
    <property type="evidence" value="ECO:0007669"/>
    <property type="project" value="InterPro"/>
</dbReference>
<dbReference type="NCBIfam" id="NF033577">
    <property type="entry name" value="transpos_IS481"/>
    <property type="match status" value="1"/>
</dbReference>
<sequence>MLISLHKQATTTPKIRAAIQASPEPAWVVAERYGISEQTVWKWRKRDSVHDRSHTAHRLQTTLTPAQEAVAVALRKSLLLPLDDLLSVVREFLNPDVSRSGLDRCLRRHGAGNLRKLKPAAPRPAHKPFKAYAPGYLHIDVKYLPQMADEDRRRYLFVAIDRATRWVFVRVYPAKTAANARRFLRDLDRAAPMKITRVLTDNGKEFTDRLFGLRRRAATGNHEFDRLCADLGVEHRLAPPMRPQTNGMVERFNGRIEDILQSHRFRSGEDLEQTILRYVRLYNGQLPQSVLKGRTPIDALKDWHRERPELFRKRPYNHAGCDN</sequence>
<keyword evidence="3" id="KW-1185">Reference proteome</keyword>
<dbReference type="SUPFAM" id="SSF53098">
    <property type="entry name" value="Ribonuclease H-like"/>
    <property type="match status" value="1"/>
</dbReference>
<evidence type="ECO:0000313" key="2">
    <source>
        <dbReference type="EMBL" id="SHM41604.1"/>
    </source>
</evidence>
<dbReference type="Pfam" id="PF00665">
    <property type="entry name" value="rve"/>
    <property type="match status" value="1"/>
</dbReference>
<dbReference type="PANTHER" id="PTHR35004">
    <property type="entry name" value="TRANSPOSASE RV3428C-RELATED"/>
    <property type="match status" value="1"/>
</dbReference>
<dbReference type="EMBL" id="FRCK01000009">
    <property type="protein sequence ID" value="SHM41604.1"/>
    <property type="molecule type" value="Genomic_DNA"/>
</dbReference>
<evidence type="ECO:0000259" key="1">
    <source>
        <dbReference type="PROSITE" id="PS50994"/>
    </source>
</evidence>
<name>A0A1M7ILC9_9RHOB</name>
<gene>
    <name evidence="2" type="ORF">SAMN05444389_1092</name>
</gene>
<dbReference type="InterPro" id="IPR036397">
    <property type="entry name" value="RNaseH_sf"/>
</dbReference>
<evidence type="ECO:0000313" key="3">
    <source>
        <dbReference type="Proteomes" id="UP000184444"/>
    </source>
</evidence>
<dbReference type="InterPro" id="IPR001584">
    <property type="entry name" value="Integrase_cat-core"/>
</dbReference>
<dbReference type="AlphaFoldDB" id="A0A1M7ILC9"/>
<dbReference type="Gene3D" id="3.30.420.10">
    <property type="entry name" value="Ribonuclease H-like superfamily/Ribonuclease H"/>
    <property type="match status" value="1"/>
</dbReference>
<dbReference type="OrthoDB" id="9803878at2"/>
<protein>
    <submittedName>
        <fullName evidence="2">Integrase core domain-containing protein</fullName>
    </submittedName>
</protein>
<accession>A0A1M7ILC9</accession>
<dbReference type="Proteomes" id="UP000184444">
    <property type="component" value="Unassembled WGS sequence"/>
</dbReference>
<dbReference type="InterPro" id="IPR012337">
    <property type="entry name" value="RNaseH-like_sf"/>
</dbReference>
<dbReference type="InterPro" id="IPR009057">
    <property type="entry name" value="Homeodomain-like_sf"/>
</dbReference>
<dbReference type="PANTHER" id="PTHR35004:SF6">
    <property type="entry name" value="TRANSPOSASE"/>
    <property type="match status" value="1"/>
</dbReference>
<proteinExistence type="predicted"/>
<reference evidence="3" key="1">
    <citation type="submission" date="2016-11" db="EMBL/GenBank/DDBJ databases">
        <authorList>
            <person name="Varghese N."/>
            <person name="Submissions S."/>
        </authorList>
    </citation>
    <scope>NUCLEOTIDE SEQUENCE [LARGE SCALE GENOMIC DNA]</scope>
    <source>
        <strain evidence="3">DSM 6637</strain>
    </source>
</reference>
<organism evidence="2 3">
    <name type="scientific">Paracoccus solventivorans</name>
    <dbReference type="NCBI Taxonomy" id="53463"/>
    <lineage>
        <taxon>Bacteria</taxon>
        <taxon>Pseudomonadati</taxon>
        <taxon>Pseudomonadota</taxon>
        <taxon>Alphaproteobacteria</taxon>
        <taxon>Rhodobacterales</taxon>
        <taxon>Paracoccaceae</taxon>
        <taxon>Paracoccus</taxon>
    </lineage>
</organism>